<name>A0ABN2WV46_9ACTN</name>
<proteinExistence type="predicted"/>
<evidence type="ECO:0000256" key="1">
    <source>
        <dbReference type="SAM" id="Phobius"/>
    </source>
</evidence>
<evidence type="ECO:0000313" key="3">
    <source>
        <dbReference type="Proteomes" id="UP001500016"/>
    </source>
</evidence>
<comment type="caution">
    <text evidence="2">The sequence shown here is derived from an EMBL/GenBank/DDBJ whole genome shotgun (WGS) entry which is preliminary data.</text>
</comment>
<organism evidence="2 3">
    <name type="scientific">Streptomyces albiaxialis</name>
    <dbReference type="NCBI Taxonomy" id="329523"/>
    <lineage>
        <taxon>Bacteria</taxon>
        <taxon>Bacillati</taxon>
        <taxon>Actinomycetota</taxon>
        <taxon>Actinomycetes</taxon>
        <taxon>Kitasatosporales</taxon>
        <taxon>Streptomycetaceae</taxon>
        <taxon>Streptomyces</taxon>
    </lineage>
</organism>
<keyword evidence="1" id="KW-1133">Transmembrane helix</keyword>
<feature type="transmembrane region" description="Helical" evidence="1">
    <location>
        <begin position="531"/>
        <end position="555"/>
    </location>
</feature>
<dbReference type="Proteomes" id="UP001500016">
    <property type="component" value="Unassembled WGS sequence"/>
</dbReference>
<protein>
    <submittedName>
        <fullName evidence="2">Oxidoreductase</fullName>
    </submittedName>
</protein>
<keyword evidence="1" id="KW-0472">Membrane</keyword>
<keyword evidence="3" id="KW-1185">Reference proteome</keyword>
<accession>A0ABN2WV46</accession>
<dbReference type="RefSeq" id="WP_344534284.1">
    <property type="nucleotide sequence ID" value="NZ_BAAAPE010000022.1"/>
</dbReference>
<dbReference type="EMBL" id="BAAAPE010000022">
    <property type="protein sequence ID" value="GAA2099731.1"/>
    <property type="molecule type" value="Genomic_DNA"/>
</dbReference>
<gene>
    <name evidence="2" type="ORF">GCM10009801_71660</name>
</gene>
<sequence length="558" mass="59113">MTLAITDPTPAEQRLRDAFPYGREVDFTASGTREEGGEEPVVRAEFLRALLVDGAAADGAVAKLYARGVRISGELDLGHATVDAPIRLRDCVFDEQPNLYGARTRQLDLSGSQLPGLLAAGSQVDGVLRMTGCRLTAPVSLSGAQISGSLFLDRVRASGRIRLDGAGIADALVLTGAELRRDDTPDHEGVALRAVNARIGGGVAGIGISAQGTVLLTGARVEGSLNLERSAFIAPAGRAALVATVVTVGLDLLCNEVRAEGEVRFTRSRVGGRVNFEGARLDNPGGTALRLGGVATGAEVWAPGLSVDGQFKLRGAQITGALVLTGARLRHPGGPALAADTATAAGLRMKGIEIAEGDLSLRGATFTTVHASPGDWPDRVRLDGLTYQALSPHLPPARRLAPLARDGDGYVPHSYEQLAAAYRRSGDEPAARTVQLAKHRHYRTTRPWYERSWGYAQDIAVGYGYRPLRAAVCLLVLLLTGAAVFAQYPPRPVKPAEAPGFDAVFYTLDLLLPVVGFGQESAFRPEGWCQRLAYLLITLGWILATTVLTGVTRVLSRQ</sequence>
<evidence type="ECO:0000313" key="2">
    <source>
        <dbReference type="EMBL" id="GAA2099731.1"/>
    </source>
</evidence>
<reference evidence="2 3" key="1">
    <citation type="journal article" date="2019" name="Int. J. Syst. Evol. Microbiol.">
        <title>The Global Catalogue of Microorganisms (GCM) 10K type strain sequencing project: providing services to taxonomists for standard genome sequencing and annotation.</title>
        <authorList>
            <consortium name="The Broad Institute Genomics Platform"/>
            <consortium name="The Broad Institute Genome Sequencing Center for Infectious Disease"/>
            <person name="Wu L."/>
            <person name="Ma J."/>
        </authorList>
    </citation>
    <scope>NUCLEOTIDE SEQUENCE [LARGE SCALE GENOMIC DNA]</scope>
    <source>
        <strain evidence="2 3">JCM 15478</strain>
    </source>
</reference>
<keyword evidence="1" id="KW-0812">Transmembrane</keyword>